<reference evidence="1" key="1">
    <citation type="submission" date="2014-09" db="EMBL/GenBank/DDBJ databases">
        <authorList>
            <person name="Magalhaes I.L.F."/>
            <person name="Oliveira U."/>
            <person name="Santos F.R."/>
            <person name="Vidigal T.H.D.A."/>
            <person name="Brescovit A.D."/>
            <person name="Santos A.J."/>
        </authorList>
    </citation>
    <scope>NUCLEOTIDE SEQUENCE</scope>
    <source>
        <tissue evidence="1">Shoot tissue taken approximately 20 cm above the soil surface</tissue>
    </source>
</reference>
<accession>A0A0A9HD11</accession>
<protein>
    <submittedName>
        <fullName evidence="1">Uncharacterized protein</fullName>
    </submittedName>
</protein>
<organism evidence="1">
    <name type="scientific">Arundo donax</name>
    <name type="common">Giant reed</name>
    <name type="synonym">Donax arundinaceus</name>
    <dbReference type="NCBI Taxonomy" id="35708"/>
    <lineage>
        <taxon>Eukaryota</taxon>
        <taxon>Viridiplantae</taxon>
        <taxon>Streptophyta</taxon>
        <taxon>Embryophyta</taxon>
        <taxon>Tracheophyta</taxon>
        <taxon>Spermatophyta</taxon>
        <taxon>Magnoliopsida</taxon>
        <taxon>Liliopsida</taxon>
        <taxon>Poales</taxon>
        <taxon>Poaceae</taxon>
        <taxon>PACMAD clade</taxon>
        <taxon>Arundinoideae</taxon>
        <taxon>Arundineae</taxon>
        <taxon>Arundo</taxon>
    </lineage>
</organism>
<proteinExistence type="predicted"/>
<evidence type="ECO:0000313" key="1">
    <source>
        <dbReference type="EMBL" id="JAE33704.1"/>
    </source>
</evidence>
<dbReference type="EMBL" id="GBRH01164192">
    <property type="protein sequence ID" value="JAE33704.1"/>
    <property type="molecule type" value="Transcribed_RNA"/>
</dbReference>
<name>A0A0A9HD11_ARUDO</name>
<dbReference type="AlphaFoldDB" id="A0A0A9HD11"/>
<sequence length="43" mass="4727">MTPFLLFLNTSGLLGLHNDSLRATSIVSNLKAFRLTKCFGNLT</sequence>
<reference evidence="1" key="2">
    <citation type="journal article" date="2015" name="Data Brief">
        <title>Shoot transcriptome of the giant reed, Arundo donax.</title>
        <authorList>
            <person name="Barrero R.A."/>
            <person name="Guerrero F.D."/>
            <person name="Moolhuijzen P."/>
            <person name="Goolsby J.A."/>
            <person name="Tidwell J."/>
            <person name="Bellgard S.E."/>
            <person name="Bellgard M.I."/>
        </authorList>
    </citation>
    <scope>NUCLEOTIDE SEQUENCE</scope>
    <source>
        <tissue evidence="1">Shoot tissue taken approximately 20 cm above the soil surface</tissue>
    </source>
</reference>